<reference evidence="1" key="2">
    <citation type="journal article" date="2021" name="PeerJ">
        <title>Extensive microbial diversity within the chicken gut microbiome revealed by metagenomics and culture.</title>
        <authorList>
            <person name="Gilroy R."/>
            <person name="Ravi A."/>
            <person name="Getino M."/>
            <person name="Pursley I."/>
            <person name="Horton D.L."/>
            <person name="Alikhan N.F."/>
            <person name="Baker D."/>
            <person name="Gharbi K."/>
            <person name="Hall N."/>
            <person name="Watson M."/>
            <person name="Adriaenssens E.M."/>
            <person name="Foster-Nyarko E."/>
            <person name="Jarju S."/>
            <person name="Secka A."/>
            <person name="Antonio M."/>
            <person name="Oren A."/>
            <person name="Chaudhuri R.R."/>
            <person name="La Ragione R."/>
            <person name="Hildebrand F."/>
            <person name="Pallen M.J."/>
        </authorList>
    </citation>
    <scope>NUCLEOTIDE SEQUENCE</scope>
    <source>
        <strain evidence="1">6276</strain>
    </source>
</reference>
<protein>
    <submittedName>
        <fullName evidence="1">Uncharacterized protein</fullName>
    </submittedName>
</protein>
<evidence type="ECO:0000313" key="2">
    <source>
        <dbReference type="Proteomes" id="UP000823928"/>
    </source>
</evidence>
<reference evidence="1" key="1">
    <citation type="submission" date="2020-10" db="EMBL/GenBank/DDBJ databases">
        <authorList>
            <person name="Gilroy R."/>
        </authorList>
    </citation>
    <scope>NUCLEOTIDE SEQUENCE</scope>
    <source>
        <strain evidence="1">6276</strain>
    </source>
</reference>
<organism evidence="1 2">
    <name type="scientific">Candidatus Scatousia excrementigallinarum</name>
    <dbReference type="NCBI Taxonomy" id="2840935"/>
    <lineage>
        <taxon>Bacteria</taxon>
        <taxon>Candidatus Scatousia</taxon>
    </lineage>
</organism>
<evidence type="ECO:0000313" key="1">
    <source>
        <dbReference type="EMBL" id="HIS37505.1"/>
    </source>
</evidence>
<dbReference type="AlphaFoldDB" id="A0A9D1JPR2"/>
<dbReference type="EMBL" id="DVIU01000265">
    <property type="protein sequence ID" value="HIS37505.1"/>
    <property type="molecule type" value="Genomic_DNA"/>
</dbReference>
<proteinExistence type="predicted"/>
<name>A0A9D1JPR2_9BACT</name>
<gene>
    <name evidence="1" type="ORF">IAC10_12945</name>
</gene>
<comment type="caution">
    <text evidence="1">The sequence shown here is derived from an EMBL/GenBank/DDBJ whole genome shotgun (WGS) entry which is preliminary data.</text>
</comment>
<feature type="non-terminal residue" evidence="1">
    <location>
        <position position="1"/>
    </location>
</feature>
<dbReference type="Proteomes" id="UP000823928">
    <property type="component" value="Unassembled WGS sequence"/>
</dbReference>
<sequence length="199" mass="23583">LIKNKLLNWVIDNKARYSQVASTYRYDKRIRKVLFKFISYIEELYRAVILDNYYNNYDVLIDEIKGKVHKYDGNLNEVLEDLEFRLLLKQVKVLPQEVRSLCPLPPRRIRENTFALKELRNAVMHNKFLLLYRGFAVCYVKGVDNNKSANLKANILNLISFLPKEVGEKCRDEINACKDERDNIDKTRWDLPEQIIISI</sequence>
<accession>A0A9D1JPR2</accession>